<accession>A0A1A8V3T5</accession>
<dbReference type="EMBL" id="HAEJ01014897">
    <property type="protein sequence ID" value="SBS55354.1"/>
    <property type="molecule type" value="Transcribed_RNA"/>
</dbReference>
<gene>
    <name evidence="1" type="primary">Nfu_g_1_002314</name>
</gene>
<organism evidence="1">
    <name type="scientific">Nothobranchius furzeri</name>
    <name type="common">Turquoise killifish</name>
    <dbReference type="NCBI Taxonomy" id="105023"/>
    <lineage>
        <taxon>Eukaryota</taxon>
        <taxon>Metazoa</taxon>
        <taxon>Chordata</taxon>
        <taxon>Craniata</taxon>
        <taxon>Vertebrata</taxon>
        <taxon>Euteleostomi</taxon>
        <taxon>Actinopterygii</taxon>
        <taxon>Neopterygii</taxon>
        <taxon>Teleostei</taxon>
        <taxon>Neoteleostei</taxon>
        <taxon>Acanthomorphata</taxon>
        <taxon>Ovalentaria</taxon>
        <taxon>Atherinomorphae</taxon>
        <taxon>Cyprinodontiformes</taxon>
        <taxon>Nothobranchiidae</taxon>
        <taxon>Nothobranchius</taxon>
    </lineage>
</organism>
<proteinExistence type="predicted"/>
<reference evidence="1" key="2">
    <citation type="submission" date="2016-06" db="EMBL/GenBank/DDBJ databases">
        <title>The genome of a short-lived fish provides insights into sex chromosome evolution and the genetic control of aging.</title>
        <authorList>
            <person name="Reichwald K."/>
            <person name="Felder M."/>
            <person name="Petzold A."/>
            <person name="Koch P."/>
            <person name="Groth M."/>
            <person name="Platzer M."/>
        </authorList>
    </citation>
    <scope>NUCLEOTIDE SEQUENCE</scope>
    <source>
        <tissue evidence="1">Brain</tissue>
    </source>
</reference>
<name>A0A1A8V3T5_NOTFU</name>
<protein>
    <submittedName>
        <fullName evidence="1">Uncharacterized protein</fullName>
    </submittedName>
</protein>
<evidence type="ECO:0000313" key="1">
    <source>
        <dbReference type="EMBL" id="SBS55354.1"/>
    </source>
</evidence>
<dbReference type="EMBL" id="HADY01005813">
    <property type="protein sequence ID" value="SBP44298.1"/>
    <property type="molecule type" value="Transcribed_RNA"/>
</dbReference>
<reference evidence="1" key="1">
    <citation type="submission" date="2016-05" db="EMBL/GenBank/DDBJ databases">
        <authorList>
            <person name="Lavstsen T."/>
            <person name="Jespersen J.S."/>
        </authorList>
    </citation>
    <scope>NUCLEOTIDE SEQUENCE</scope>
    <source>
        <tissue evidence="1">Brain</tissue>
    </source>
</reference>
<dbReference type="AlphaFoldDB" id="A0A1A8V3T5"/>
<sequence>MDPPPKSRRMKIWSAAEIVLREHRKPRLVRYSFHPLSSSLCGHVPSANRLFPFSPAFSIHYSHNNSGPLTTSIHLYAGPPLSLLLPMSSLSLSWTCPLQSVLSDFMSTTSSMSCPSDGSMFIRRASCPSAPPRELSSRKSCDSSGLGVIAHVKVHKAAISDRWGQRKPAARSEITVQRYEDEALRVKTQ</sequence>